<protein>
    <submittedName>
        <fullName evidence="2">ABC transporter permease</fullName>
    </submittedName>
</protein>
<keyword evidence="1" id="KW-0472">Membrane</keyword>
<keyword evidence="3" id="KW-1185">Reference proteome</keyword>
<feature type="transmembrane region" description="Helical" evidence="1">
    <location>
        <begin position="272"/>
        <end position="296"/>
    </location>
</feature>
<sequence length="373" mass="39044">MSETVTAPAASNADFPTQGTNHFRFYFGDEHSATPQQMKRRRMLTGGLLLPLFMMFVLPLTYIGLFHSPGPNGVHIDVVGNGPAAMQFVQSSDALNNDDFVVDRVASVDEGTERLLDLETRAVYDPTTSTLYTAQAGNTQSTIAAERFVTALAASTNATVNVEDLVPLPESDAVGAGVMYVGLGAILAGFLTTAVASLVAPGVRIRWKVLLLGVMSSIAAGIQVLISYGITGTLHDNIGGVAGMVFLLAFTCGIVTLGGFVNFGPVMMLISLGLYIMLGVPASGVAVGLDLAPSFYQFLHPLLPTSTALDGLKRIAYFDGSGLGPVLLTMAVWALIGCAGVVIGHRRRAKAVALEPTVAAAEVTDPGSLNERV</sequence>
<evidence type="ECO:0000313" key="2">
    <source>
        <dbReference type="EMBL" id="MCZ4519382.1"/>
    </source>
</evidence>
<dbReference type="RefSeq" id="WP_269604734.1">
    <property type="nucleotide sequence ID" value="NZ_JAPWIJ010000005.1"/>
</dbReference>
<feature type="transmembrane region" description="Helical" evidence="1">
    <location>
        <begin position="207"/>
        <end position="226"/>
    </location>
</feature>
<feature type="transmembrane region" description="Helical" evidence="1">
    <location>
        <begin position="44"/>
        <end position="65"/>
    </location>
</feature>
<feature type="transmembrane region" description="Helical" evidence="1">
    <location>
        <begin position="322"/>
        <end position="343"/>
    </location>
</feature>
<evidence type="ECO:0000256" key="1">
    <source>
        <dbReference type="SAM" id="Phobius"/>
    </source>
</evidence>
<reference evidence="2" key="1">
    <citation type="submission" date="2022-12" db="EMBL/GenBank/DDBJ databases">
        <authorList>
            <person name="Krivoruchko A.V."/>
            <person name="Elkin A."/>
        </authorList>
    </citation>
    <scope>NUCLEOTIDE SEQUENCE</scope>
    <source>
        <strain evidence="2">IEGM 1391</strain>
    </source>
</reference>
<feature type="transmembrane region" description="Helical" evidence="1">
    <location>
        <begin position="238"/>
        <end position="260"/>
    </location>
</feature>
<keyword evidence="1" id="KW-0812">Transmembrane</keyword>
<feature type="transmembrane region" description="Helical" evidence="1">
    <location>
        <begin position="177"/>
        <end position="200"/>
    </location>
</feature>
<dbReference type="Proteomes" id="UP001081071">
    <property type="component" value="Unassembled WGS sequence"/>
</dbReference>
<organism evidence="2 3">
    <name type="scientific">Rhodococcus ruber</name>
    <dbReference type="NCBI Taxonomy" id="1830"/>
    <lineage>
        <taxon>Bacteria</taxon>
        <taxon>Bacillati</taxon>
        <taxon>Actinomycetota</taxon>
        <taxon>Actinomycetes</taxon>
        <taxon>Mycobacteriales</taxon>
        <taxon>Nocardiaceae</taxon>
        <taxon>Rhodococcus</taxon>
    </lineage>
</organism>
<keyword evidence="1" id="KW-1133">Transmembrane helix</keyword>
<dbReference type="EMBL" id="JAPWIJ010000005">
    <property type="protein sequence ID" value="MCZ4519382.1"/>
    <property type="molecule type" value="Genomic_DNA"/>
</dbReference>
<name>A0ABT4MEG2_9NOCA</name>
<proteinExistence type="predicted"/>
<evidence type="ECO:0000313" key="3">
    <source>
        <dbReference type="Proteomes" id="UP001081071"/>
    </source>
</evidence>
<gene>
    <name evidence="2" type="ORF">O4220_12735</name>
</gene>
<comment type="caution">
    <text evidence="2">The sequence shown here is derived from an EMBL/GenBank/DDBJ whole genome shotgun (WGS) entry which is preliminary data.</text>
</comment>
<accession>A0ABT4MEG2</accession>